<dbReference type="InterPro" id="IPR013087">
    <property type="entry name" value="Znf_C2H2_type"/>
</dbReference>
<dbReference type="Gene3D" id="3.40.1090.10">
    <property type="entry name" value="Cytosolic phospholipase A2 catalytic domain"/>
    <property type="match status" value="1"/>
</dbReference>
<feature type="domain" description="C2H2-type" evidence="7">
    <location>
        <begin position="469"/>
        <end position="499"/>
    </location>
</feature>
<feature type="region of interest" description="Disordered" evidence="6">
    <location>
        <begin position="1"/>
        <end position="30"/>
    </location>
</feature>
<dbReference type="PROSITE" id="PS00028">
    <property type="entry name" value="ZINC_FINGER_C2H2_1"/>
    <property type="match status" value="1"/>
</dbReference>
<sequence length="520" mass="59754">MSSSSNPGPPLWPDSPPEGKRPVRVGTGLDDWTLPRDDDVWSQRNLLSLDGGGIRGYWTLLVLKRLMEDIAEEEQRQAPATQKEFHSFWPQEFPDNVTQPPYDAEEKANLDFAESDGCSRHTALIAIMLSRFRMTVQDCLNEYQTMSHMIFGKPRFISERNTGIAPWPKYSSIAMEKALRDVTSRRCGRDENQRTALVTFPTIPGTCKTFVHLLVKAQFVTTMKRTKGPNGEMSSDTFHLIRSYDNYDKKNNNNKIPIRRDTGTQMQGKNYGDADSYQIWQVARAATAAPFYFSELKLILDNHHGPRTIYFSDGGFGHTNNPTLVGIEEIEELHGKPNVGVIVSVGTARADDDSTRRGFLHRVKGGFNRATDPKIVAKQVARENLPFYFRINDEAGINVELDEWKPNGFFTKHPGRDTLETIENRFFRWIARMENSKRLEECARELARRRRKRAEDGSRWERYAIGAQYRCVHHTCNRRFGYREDFDEHWERVHASDDLNGDARQPAVDIWKYQRGAGAQ</sequence>
<comment type="caution">
    <text evidence="5">Lacks conserved residue(s) required for the propagation of feature annotation.</text>
</comment>
<keyword evidence="4" id="KW-0479">Metal-binding</keyword>
<protein>
    <submittedName>
        <fullName evidence="9">FabD/lysophospholipase-like protein</fullName>
    </submittedName>
</protein>
<feature type="short sequence motif" description="DGA/G" evidence="5">
    <location>
        <begin position="313"/>
        <end position="315"/>
    </location>
</feature>
<dbReference type="OrthoDB" id="626167at2759"/>
<keyword evidence="10" id="KW-1185">Reference proteome</keyword>
<evidence type="ECO:0000256" key="1">
    <source>
        <dbReference type="ARBA" id="ARBA00022801"/>
    </source>
</evidence>
<reference evidence="9" key="1">
    <citation type="journal article" date="2020" name="Stud. Mycol.">
        <title>101 Dothideomycetes genomes: a test case for predicting lifestyles and emergence of pathogens.</title>
        <authorList>
            <person name="Haridas S."/>
            <person name="Albert R."/>
            <person name="Binder M."/>
            <person name="Bloem J."/>
            <person name="Labutti K."/>
            <person name="Salamov A."/>
            <person name="Andreopoulos B."/>
            <person name="Baker S."/>
            <person name="Barry K."/>
            <person name="Bills G."/>
            <person name="Bluhm B."/>
            <person name="Cannon C."/>
            <person name="Castanera R."/>
            <person name="Culley D."/>
            <person name="Daum C."/>
            <person name="Ezra D."/>
            <person name="Gonzalez J."/>
            <person name="Henrissat B."/>
            <person name="Kuo A."/>
            <person name="Liang C."/>
            <person name="Lipzen A."/>
            <person name="Lutzoni F."/>
            <person name="Magnuson J."/>
            <person name="Mondo S."/>
            <person name="Nolan M."/>
            <person name="Ohm R."/>
            <person name="Pangilinan J."/>
            <person name="Park H.-J."/>
            <person name="Ramirez L."/>
            <person name="Alfaro M."/>
            <person name="Sun H."/>
            <person name="Tritt A."/>
            <person name="Yoshinaga Y."/>
            <person name="Zwiers L.-H."/>
            <person name="Turgeon B."/>
            <person name="Goodwin S."/>
            <person name="Spatafora J."/>
            <person name="Crous P."/>
            <person name="Grigoriev I."/>
        </authorList>
    </citation>
    <scope>NUCLEOTIDE SEQUENCE</scope>
    <source>
        <strain evidence="9">CBS 122368</strain>
    </source>
</reference>
<gene>
    <name evidence="9" type="ORF">BU26DRAFT_565404</name>
</gene>
<keyword evidence="4" id="KW-0863">Zinc-finger</keyword>
<evidence type="ECO:0000256" key="4">
    <source>
        <dbReference type="PROSITE-ProRule" id="PRU00042"/>
    </source>
</evidence>
<dbReference type="EMBL" id="ML987196">
    <property type="protein sequence ID" value="KAF2247984.1"/>
    <property type="molecule type" value="Genomic_DNA"/>
</dbReference>
<keyword evidence="3" id="KW-0443">Lipid metabolism</keyword>
<proteinExistence type="predicted"/>
<evidence type="ECO:0000313" key="10">
    <source>
        <dbReference type="Proteomes" id="UP000800094"/>
    </source>
</evidence>
<dbReference type="InterPro" id="IPR016035">
    <property type="entry name" value="Acyl_Trfase/lysoPLipase"/>
</dbReference>
<dbReference type="GO" id="GO:0016042">
    <property type="term" value="P:lipid catabolic process"/>
    <property type="evidence" value="ECO:0007669"/>
    <property type="project" value="UniProtKB-KW"/>
</dbReference>
<keyword evidence="2" id="KW-0442">Lipid degradation</keyword>
<evidence type="ECO:0000259" key="7">
    <source>
        <dbReference type="PROSITE" id="PS50157"/>
    </source>
</evidence>
<evidence type="ECO:0000313" key="9">
    <source>
        <dbReference type="EMBL" id="KAF2247984.1"/>
    </source>
</evidence>
<feature type="compositionally biased region" description="Pro residues" evidence="6">
    <location>
        <begin position="7"/>
        <end position="16"/>
    </location>
</feature>
<dbReference type="PANTHER" id="PTHR24185">
    <property type="entry name" value="CALCIUM-INDEPENDENT PHOSPHOLIPASE A2-GAMMA"/>
    <property type="match status" value="1"/>
</dbReference>
<dbReference type="SUPFAM" id="SSF52151">
    <property type="entry name" value="FabD/lysophospholipase-like"/>
    <property type="match status" value="1"/>
</dbReference>
<dbReference type="AlphaFoldDB" id="A0A6A6IBN7"/>
<dbReference type="GO" id="GO:0008270">
    <property type="term" value="F:zinc ion binding"/>
    <property type="evidence" value="ECO:0007669"/>
    <property type="project" value="UniProtKB-KW"/>
</dbReference>
<dbReference type="GeneID" id="54586724"/>
<dbReference type="RefSeq" id="XP_033682988.1">
    <property type="nucleotide sequence ID" value="XM_033833394.1"/>
</dbReference>
<name>A0A6A6IBN7_9PLEO</name>
<feature type="domain" description="PNPLA" evidence="8">
    <location>
        <begin position="47"/>
        <end position="327"/>
    </location>
</feature>
<keyword evidence="4" id="KW-0862">Zinc</keyword>
<dbReference type="GO" id="GO:0047499">
    <property type="term" value="F:calcium-independent phospholipase A2 activity"/>
    <property type="evidence" value="ECO:0007669"/>
    <property type="project" value="TreeGrafter"/>
</dbReference>
<evidence type="ECO:0000256" key="6">
    <source>
        <dbReference type="SAM" id="MobiDB-lite"/>
    </source>
</evidence>
<evidence type="ECO:0000256" key="3">
    <source>
        <dbReference type="ARBA" id="ARBA00023098"/>
    </source>
</evidence>
<evidence type="ECO:0000259" key="8">
    <source>
        <dbReference type="PROSITE" id="PS51635"/>
    </source>
</evidence>
<evidence type="ECO:0000256" key="5">
    <source>
        <dbReference type="PROSITE-ProRule" id="PRU01161"/>
    </source>
</evidence>
<evidence type="ECO:0000256" key="2">
    <source>
        <dbReference type="ARBA" id="ARBA00022963"/>
    </source>
</evidence>
<feature type="short sequence motif" description="GXGXXG" evidence="5">
    <location>
        <begin position="51"/>
        <end position="56"/>
    </location>
</feature>
<dbReference type="PROSITE" id="PS51635">
    <property type="entry name" value="PNPLA"/>
    <property type="match status" value="1"/>
</dbReference>
<dbReference type="GO" id="GO:0046486">
    <property type="term" value="P:glycerolipid metabolic process"/>
    <property type="evidence" value="ECO:0007669"/>
    <property type="project" value="UniProtKB-ARBA"/>
</dbReference>
<keyword evidence="1" id="KW-0378">Hydrolase</keyword>
<accession>A0A6A6IBN7</accession>
<dbReference type="PANTHER" id="PTHR24185:SF1">
    <property type="entry name" value="CALCIUM-INDEPENDENT PHOSPHOLIPASE A2-GAMMA"/>
    <property type="match status" value="1"/>
</dbReference>
<dbReference type="PROSITE" id="PS50157">
    <property type="entry name" value="ZINC_FINGER_C2H2_2"/>
    <property type="match status" value="1"/>
</dbReference>
<dbReference type="GO" id="GO:0016020">
    <property type="term" value="C:membrane"/>
    <property type="evidence" value="ECO:0007669"/>
    <property type="project" value="TreeGrafter"/>
</dbReference>
<dbReference type="GO" id="GO:0019369">
    <property type="term" value="P:arachidonate metabolic process"/>
    <property type="evidence" value="ECO:0007669"/>
    <property type="project" value="TreeGrafter"/>
</dbReference>
<organism evidence="9 10">
    <name type="scientific">Trematosphaeria pertusa</name>
    <dbReference type="NCBI Taxonomy" id="390896"/>
    <lineage>
        <taxon>Eukaryota</taxon>
        <taxon>Fungi</taxon>
        <taxon>Dikarya</taxon>
        <taxon>Ascomycota</taxon>
        <taxon>Pezizomycotina</taxon>
        <taxon>Dothideomycetes</taxon>
        <taxon>Pleosporomycetidae</taxon>
        <taxon>Pleosporales</taxon>
        <taxon>Massarineae</taxon>
        <taxon>Trematosphaeriaceae</taxon>
        <taxon>Trematosphaeria</taxon>
    </lineage>
</organism>
<dbReference type="InterPro" id="IPR002641">
    <property type="entry name" value="PNPLA_dom"/>
</dbReference>
<dbReference type="Proteomes" id="UP000800094">
    <property type="component" value="Unassembled WGS sequence"/>
</dbReference>